<sequence>MASSLAIRRAPFSLPAVRNVRAGYQCLVAPSPSSSPSSSTNDRSRHNASKILAQSGRRAFATSTPRRAAEMSAGMKRMVKDMQKRKAMPHTSTMTMQNLDELPTDVGLMPDTFVRPTGANLPGLFTEPRLRFKVEKTWVKTRFMDIVSRLIYKWTTVKKPRPVINRRGIPKLALQLHKDMYTAFAYGDSQHLSRICTEGIYASFRSRINSRKPNERYYWTRLSHSRPRIVSDRIVKIPVPGVNTKDKPCCIRQVIFRIKSKQSLVKGFLRKGRNGTEQVLDAAGKELPIGEDGEVTLERMQQDAKDVQEYFVLQKRMWMGKEENWFAWGLVEETDADTLD</sequence>
<evidence type="ECO:0000256" key="4">
    <source>
        <dbReference type="SAM" id="MobiDB-lite"/>
    </source>
</evidence>
<evidence type="ECO:0000256" key="3">
    <source>
        <dbReference type="ARBA" id="ARBA00023128"/>
    </source>
</evidence>
<dbReference type="PANTHER" id="PTHR28554:SF1">
    <property type="entry name" value="LARGE RIBOSOMAL SUBUNIT PROTEIN ML45"/>
    <property type="match status" value="1"/>
</dbReference>
<dbReference type="VEuPathDB" id="FungiDB:MPH_11052"/>
<comment type="subcellular location">
    <subcellularLocation>
        <location evidence="1">Mitochondrion</location>
    </subcellularLocation>
</comment>
<protein>
    <submittedName>
        <fullName evidence="5">Uncharacterized protein</fullName>
    </submittedName>
</protein>
<keyword evidence="3" id="KW-0496">Mitochondrion</keyword>
<proteinExistence type="predicted"/>
<dbReference type="InParanoid" id="K2RN10"/>
<dbReference type="InterPro" id="IPR051975">
    <property type="entry name" value="mtLSU_mL45"/>
</dbReference>
<dbReference type="EMBL" id="AHHD01000467">
    <property type="protein sequence ID" value="EKG11559.1"/>
    <property type="molecule type" value="Genomic_DNA"/>
</dbReference>
<evidence type="ECO:0000256" key="1">
    <source>
        <dbReference type="ARBA" id="ARBA00004173"/>
    </source>
</evidence>
<accession>K2RN10</accession>
<feature type="region of interest" description="Disordered" evidence="4">
    <location>
        <begin position="52"/>
        <end position="74"/>
    </location>
</feature>
<comment type="caution">
    <text evidence="5">The sequence shown here is derived from an EMBL/GenBank/DDBJ whole genome shotgun (WGS) entry which is preliminary data.</text>
</comment>
<evidence type="ECO:0000313" key="5">
    <source>
        <dbReference type="EMBL" id="EKG11559.1"/>
    </source>
</evidence>
<reference evidence="5 6" key="1">
    <citation type="journal article" date="2012" name="BMC Genomics">
        <title>Tools to kill: Genome of one of the most destructive plant pathogenic fungi Macrophomina phaseolina.</title>
        <authorList>
            <person name="Islam M.S."/>
            <person name="Haque M.S."/>
            <person name="Islam M.M."/>
            <person name="Emdad E.M."/>
            <person name="Halim A."/>
            <person name="Hossen Q.M.M."/>
            <person name="Hossain M.Z."/>
            <person name="Ahmed B."/>
            <person name="Rahim S."/>
            <person name="Rahman M.S."/>
            <person name="Alam M.M."/>
            <person name="Hou S."/>
            <person name="Wan X."/>
            <person name="Saito J.A."/>
            <person name="Alam M."/>
        </authorList>
    </citation>
    <scope>NUCLEOTIDE SEQUENCE [LARGE SCALE GENOMIC DNA]</scope>
    <source>
        <strain evidence="5 6">MS6</strain>
    </source>
</reference>
<dbReference type="Gene3D" id="3.10.450.240">
    <property type="match status" value="1"/>
</dbReference>
<dbReference type="HOGENOM" id="CLU_804372_0_0_1"/>
<name>K2RN10_MACPH</name>
<dbReference type="GO" id="GO:0005739">
    <property type="term" value="C:mitochondrion"/>
    <property type="evidence" value="ECO:0007669"/>
    <property type="project" value="UniProtKB-SubCell"/>
</dbReference>
<organism evidence="5 6">
    <name type="scientific">Macrophomina phaseolina (strain MS6)</name>
    <name type="common">Charcoal rot fungus</name>
    <dbReference type="NCBI Taxonomy" id="1126212"/>
    <lineage>
        <taxon>Eukaryota</taxon>
        <taxon>Fungi</taxon>
        <taxon>Dikarya</taxon>
        <taxon>Ascomycota</taxon>
        <taxon>Pezizomycotina</taxon>
        <taxon>Dothideomycetes</taxon>
        <taxon>Dothideomycetes incertae sedis</taxon>
        <taxon>Botryosphaeriales</taxon>
        <taxon>Botryosphaeriaceae</taxon>
        <taxon>Macrophomina</taxon>
    </lineage>
</organism>
<dbReference type="PANTHER" id="PTHR28554">
    <property type="entry name" value="39S RIBOSOMAL PROTEIN L45, MITOCHONDRIAL"/>
    <property type="match status" value="1"/>
</dbReference>
<dbReference type="eggNOG" id="ENOG502SAX9">
    <property type="taxonomic scope" value="Eukaryota"/>
</dbReference>
<keyword evidence="2" id="KW-0809">Transit peptide</keyword>
<dbReference type="AlphaFoldDB" id="K2RN10"/>
<evidence type="ECO:0000313" key="6">
    <source>
        <dbReference type="Proteomes" id="UP000007129"/>
    </source>
</evidence>
<dbReference type="Proteomes" id="UP000007129">
    <property type="component" value="Unassembled WGS sequence"/>
</dbReference>
<gene>
    <name evidence="5" type="ORF">MPH_11052</name>
</gene>
<evidence type="ECO:0000256" key="2">
    <source>
        <dbReference type="ARBA" id="ARBA00022946"/>
    </source>
</evidence>
<dbReference type="OrthoDB" id="19619at2759"/>